<dbReference type="EMBL" id="SJFN01000039">
    <property type="protein sequence ID" value="TBW33791.1"/>
    <property type="molecule type" value="Genomic_DNA"/>
</dbReference>
<dbReference type="Proteomes" id="UP000292781">
    <property type="component" value="Unassembled WGS sequence"/>
</dbReference>
<dbReference type="GO" id="GO:0020037">
    <property type="term" value="F:heme binding"/>
    <property type="evidence" value="ECO:0007669"/>
    <property type="project" value="InterPro"/>
</dbReference>
<dbReference type="InterPro" id="IPR036280">
    <property type="entry name" value="Multihaem_cyt_sf"/>
</dbReference>
<feature type="domain" description="Doubled CXXCH motif" evidence="4">
    <location>
        <begin position="140"/>
        <end position="181"/>
    </location>
</feature>
<dbReference type="GO" id="GO:0016491">
    <property type="term" value="F:oxidoreductase activity"/>
    <property type="evidence" value="ECO:0007669"/>
    <property type="project" value="TreeGrafter"/>
</dbReference>
<dbReference type="PANTHER" id="PTHR35038">
    <property type="entry name" value="DISSIMILATORY SULFITE REDUCTASE SIRA"/>
    <property type="match status" value="1"/>
</dbReference>
<evidence type="ECO:0000313" key="6">
    <source>
        <dbReference type="Proteomes" id="UP000292781"/>
    </source>
</evidence>
<evidence type="ECO:0000256" key="1">
    <source>
        <dbReference type="ARBA" id="ARBA00022729"/>
    </source>
</evidence>
<dbReference type="GO" id="GO:0009055">
    <property type="term" value="F:electron transfer activity"/>
    <property type="evidence" value="ECO:0007669"/>
    <property type="project" value="InterPro"/>
</dbReference>
<evidence type="ECO:0000256" key="2">
    <source>
        <dbReference type="SAM" id="Phobius"/>
    </source>
</evidence>
<feature type="chain" id="PRO_5020951207" description="Doubled CXXCH motif domain-containing protein" evidence="3">
    <location>
        <begin position="27"/>
        <end position="331"/>
    </location>
</feature>
<evidence type="ECO:0000259" key="4">
    <source>
        <dbReference type="Pfam" id="PF09699"/>
    </source>
</evidence>
<dbReference type="PANTHER" id="PTHR35038:SF8">
    <property type="entry name" value="C-TYPE POLYHEME CYTOCHROME OMCC"/>
    <property type="match status" value="1"/>
</dbReference>
<reference evidence="5 6" key="1">
    <citation type="submission" date="2019-02" db="EMBL/GenBank/DDBJ databases">
        <title>Siculibacillus lacustris gen. nov., sp. nov., a new rosette-forming bacterium isolated from a freshwater crater lake (Lake St. Ana, Romania).</title>
        <authorList>
            <person name="Felfoldi T."/>
            <person name="Marton Z."/>
            <person name="Szabo A."/>
            <person name="Mentes A."/>
            <person name="Boka K."/>
            <person name="Marialigeti K."/>
            <person name="Mathe I."/>
            <person name="Koncz M."/>
            <person name="Schumann P."/>
            <person name="Toth E."/>
        </authorList>
    </citation>
    <scope>NUCLEOTIDE SEQUENCE [LARGE SCALE GENOMIC DNA]</scope>
    <source>
        <strain evidence="5 6">SA-279</strain>
    </source>
</reference>
<dbReference type="RefSeq" id="WP_131311308.1">
    <property type="nucleotide sequence ID" value="NZ_SJFN01000039.1"/>
</dbReference>
<dbReference type="GO" id="GO:0046872">
    <property type="term" value="F:metal ion binding"/>
    <property type="evidence" value="ECO:0007669"/>
    <property type="project" value="UniProtKB-KW"/>
</dbReference>
<dbReference type="Gene3D" id="3.90.10.10">
    <property type="entry name" value="Cytochrome C3"/>
    <property type="match status" value="2"/>
</dbReference>
<dbReference type="AlphaFoldDB" id="A0A4Q9VFS1"/>
<feature type="transmembrane region" description="Helical" evidence="2">
    <location>
        <begin position="303"/>
        <end position="325"/>
    </location>
</feature>
<comment type="caution">
    <text evidence="5">The sequence shown here is derived from an EMBL/GenBank/DDBJ whole genome shotgun (WGS) entry which is preliminary data.</text>
</comment>
<keyword evidence="2" id="KW-0472">Membrane</keyword>
<evidence type="ECO:0000256" key="3">
    <source>
        <dbReference type="SAM" id="SignalP"/>
    </source>
</evidence>
<keyword evidence="2" id="KW-0812">Transmembrane</keyword>
<keyword evidence="6" id="KW-1185">Reference proteome</keyword>
<keyword evidence="2" id="KW-1133">Transmembrane helix</keyword>
<dbReference type="InterPro" id="IPR010177">
    <property type="entry name" value="Paired_CXXCH_1"/>
</dbReference>
<sequence>MKSVTQSLFAFAVLAGVAVSGASAFAAEVKGAAPSDPALVEKIRQSNAACYGCHTEQGLKAPPRADLDLEKLRQLVHDPAQFDASNHAGMECTVCHGQGYKAFPHAAGAKQSISECGECHATKALRIETQFEASVHAKNFKEQFTCRTCHDPHAFRVAAKLGDPHKIVAQDNAMCVGCHNSDLRFALFSASVTPQKVRPDLDTLHAWLPNTRLHWQAVRCIECHTPTSPVKSLGMSHEILGKDKAEKNCVTCHSQETALATRLYRFAAENGTADLGFANAAILDSAYVVGATRNPIVDRTVGVLFGLTVAVLLGHGALRIALALIRRRRSS</sequence>
<proteinExistence type="predicted"/>
<dbReference type="OrthoDB" id="9814800at2"/>
<organism evidence="5 6">
    <name type="scientific">Siculibacillus lacustris</name>
    <dbReference type="NCBI Taxonomy" id="1549641"/>
    <lineage>
        <taxon>Bacteria</taxon>
        <taxon>Pseudomonadati</taxon>
        <taxon>Pseudomonadota</taxon>
        <taxon>Alphaproteobacteria</taxon>
        <taxon>Hyphomicrobiales</taxon>
        <taxon>Ancalomicrobiaceae</taxon>
        <taxon>Siculibacillus</taxon>
    </lineage>
</organism>
<accession>A0A4Q9VFS1</accession>
<dbReference type="SUPFAM" id="SSF48695">
    <property type="entry name" value="Multiheme cytochromes"/>
    <property type="match status" value="1"/>
</dbReference>
<feature type="signal peptide" evidence="3">
    <location>
        <begin position="1"/>
        <end position="26"/>
    </location>
</feature>
<name>A0A4Q9VFS1_9HYPH</name>
<dbReference type="InterPro" id="IPR051829">
    <property type="entry name" value="Multiheme_Cytochr_ET"/>
</dbReference>
<gene>
    <name evidence="5" type="ORF">EYW49_19525</name>
</gene>
<dbReference type="Pfam" id="PF09699">
    <property type="entry name" value="Paired_CXXCH_1"/>
    <property type="match status" value="1"/>
</dbReference>
<evidence type="ECO:0000313" key="5">
    <source>
        <dbReference type="EMBL" id="TBW33791.1"/>
    </source>
</evidence>
<keyword evidence="1 3" id="KW-0732">Signal</keyword>
<protein>
    <recommendedName>
        <fullName evidence="4">Doubled CXXCH motif domain-containing protein</fullName>
    </recommendedName>
</protein>